<sequence>MQKTKVHIKNQQHQQRKDKSAVDEVGNKRFRLFFKSGGASILVAKGLTKNEVYILTKQFENNLKNYDSKLEGVWLSVK</sequence>
<evidence type="ECO:0000256" key="1">
    <source>
        <dbReference type="SAM" id="MobiDB-lite"/>
    </source>
</evidence>
<organism evidence="2">
    <name type="scientific">Podoviridae sp. ctZkC8</name>
    <dbReference type="NCBI Taxonomy" id="2825259"/>
    <lineage>
        <taxon>Viruses</taxon>
        <taxon>Duplodnaviria</taxon>
        <taxon>Heunggongvirae</taxon>
        <taxon>Uroviricota</taxon>
        <taxon>Caudoviricetes</taxon>
    </lineage>
</organism>
<name>A0A8S5UBN5_9CAUD</name>
<protein>
    <submittedName>
        <fullName evidence="2">Uncharacterized protein</fullName>
    </submittedName>
</protein>
<dbReference type="EMBL" id="BK016062">
    <property type="protein sequence ID" value="DAF91880.1"/>
    <property type="molecule type" value="Genomic_DNA"/>
</dbReference>
<reference evidence="2" key="1">
    <citation type="journal article" date="2021" name="Proc. Natl. Acad. Sci. U.S.A.">
        <title>A Catalog of Tens of Thousands of Viruses from Human Metagenomes Reveals Hidden Associations with Chronic Diseases.</title>
        <authorList>
            <person name="Tisza M.J."/>
            <person name="Buck C.B."/>
        </authorList>
    </citation>
    <scope>NUCLEOTIDE SEQUENCE</scope>
    <source>
        <strain evidence="2">CtZkC8</strain>
    </source>
</reference>
<proteinExistence type="predicted"/>
<feature type="region of interest" description="Disordered" evidence="1">
    <location>
        <begin position="1"/>
        <end position="21"/>
    </location>
</feature>
<accession>A0A8S5UBN5</accession>
<feature type="compositionally biased region" description="Basic residues" evidence="1">
    <location>
        <begin position="1"/>
        <end position="14"/>
    </location>
</feature>
<evidence type="ECO:0000313" key="2">
    <source>
        <dbReference type="EMBL" id="DAF91880.1"/>
    </source>
</evidence>